<dbReference type="InterPro" id="IPR007848">
    <property type="entry name" value="Small_mtfrase_dom"/>
</dbReference>
<evidence type="ECO:0000256" key="1">
    <source>
        <dbReference type="ARBA" id="ARBA00006149"/>
    </source>
</evidence>
<dbReference type="InterPro" id="IPR004557">
    <property type="entry name" value="PrmC-related"/>
</dbReference>
<dbReference type="EMBL" id="RKLV01000001">
    <property type="protein sequence ID" value="MCX2818019.1"/>
    <property type="molecule type" value="Genomic_DNA"/>
</dbReference>
<keyword evidence="3" id="KW-0808">Transferase</keyword>
<dbReference type="PANTHER" id="PTHR45875">
    <property type="entry name" value="METHYLTRANSFERASE N6AMT1"/>
    <property type="match status" value="1"/>
</dbReference>
<evidence type="ECO:0000313" key="7">
    <source>
        <dbReference type="Proteomes" id="UP001149411"/>
    </source>
</evidence>
<keyword evidence="4" id="KW-0949">S-adenosyl-L-methionine</keyword>
<keyword evidence="2 6" id="KW-0489">Methyltransferase</keyword>
<dbReference type="GO" id="GO:0035657">
    <property type="term" value="C:eRF1 methyltransferase complex"/>
    <property type="evidence" value="ECO:0007669"/>
    <property type="project" value="TreeGrafter"/>
</dbReference>
<gene>
    <name evidence="6" type="ORF">EGH25_01435</name>
</gene>
<dbReference type="Gene3D" id="3.40.50.150">
    <property type="entry name" value="Vaccinia Virus protein VP39"/>
    <property type="match status" value="1"/>
</dbReference>
<evidence type="ECO:0000313" key="6">
    <source>
        <dbReference type="EMBL" id="MCX2818019.1"/>
    </source>
</evidence>
<dbReference type="CDD" id="cd02440">
    <property type="entry name" value="AdoMet_MTases"/>
    <property type="match status" value="1"/>
</dbReference>
<dbReference type="Proteomes" id="UP001149411">
    <property type="component" value="Unassembled WGS sequence"/>
</dbReference>
<evidence type="ECO:0000256" key="3">
    <source>
        <dbReference type="ARBA" id="ARBA00022679"/>
    </source>
</evidence>
<comment type="caution">
    <text evidence="6">The sequence shown here is derived from an EMBL/GenBank/DDBJ whole genome shotgun (WGS) entry which is preliminary data.</text>
</comment>
<reference evidence="6" key="1">
    <citation type="submission" date="2022-09" db="EMBL/GenBank/DDBJ databases">
        <title>Haloadaptaus new haloarchaeum isolated from saline soil.</title>
        <authorList>
            <person name="Duran-Viseras A."/>
            <person name="Sanchez-Porro C."/>
            <person name="Ventosa A."/>
        </authorList>
    </citation>
    <scope>NUCLEOTIDE SEQUENCE</scope>
    <source>
        <strain evidence="6">F3-133</strain>
    </source>
</reference>
<dbReference type="Pfam" id="PF05175">
    <property type="entry name" value="MTS"/>
    <property type="match status" value="1"/>
</dbReference>
<dbReference type="GO" id="GO:0003676">
    <property type="term" value="F:nucleic acid binding"/>
    <property type="evidence" value="ECO:0007669"/>
    <property type="project" value="InterPro"/>
</dbReference>
<protein>
    <submittedName>
        <fullName evidence="6">Methyltransferase</fullName>
    </submittedName>
</protein>
<comment type="similarity">
    <text evidence="1">Belongs to the eukaryotic/archaeal PrmC-related family.</text>
</comment>
<dbReference type="AlphaFoldDB" id="A0A9Q4C3Y3"/>
<dbReference type="InterPro" id="IPR052190">
    <property type="entry name" value="Euk-Arch_PrmC-MTase"/>
</dbReference>
<keyword evidence="7" id="KW-1185">Reference proteome</keyword>
<organism evidence="6 7">
    <name type="scientific">Halorutilus salinus</name>
    <dbReference type="NCBI Taxonomy" id="2487751"/>
    <lineage>
        <taxon>Archaea</taxon>
        <taxon>Methanobacteriati</taxon>
        <taxon>Methanobacteriota</taxon>
        <taxon>Stenosarchaea group</taxon>
        <taxon>Halobacteria</taxon>
        <taxon>Halorutilales</taxon>
        <taxon>Halorutilaceae</taxon>
        <taxon>Halorutilus</taxon>
    </lineage>
</organism>
<dbReference type="NCBIfam" id="TIGR00537">
    <property type="entry name" value="hemK_rel_arch"/>
    <property type="match status" value="1"/>
</dbReference>
<dbReference type="PROSITE" id="PS00092">
    <property type="entry name" value="N6_MTASE"/>
    <property type="match status" value="1"/>
</dbReference>
<dbReference type="GO" id="GO:0008757">
    <property type="term" value="F:S-adenosylmethionine-dependent methyltransferase activity"/>
    <property type="evidence" value="ECO:0007669"/>
    <property type="project" value="TreeGrafter"/>
</dbReference>
<dbReference type="InterPro" id="IPR002052">
    <property type="entry name" value="DNA_methylase_N6_adenine_CS"/>
</dbReference>
<dbReference type="SUPFAM" id="SSF53335">
    <property type="entry name" value="S-adenosyl-L-methionine-dependent methyltransferases"/>
    <property type="match status" value="1"/>
</dbReference>
<dbReference type="GO" id="GO:0008276">
    <property type="term" value="F:protein methyltransferase activity"/>
    <property type="evidence" value="ECO:0007669"/>
    <property type="project" value="TreeGrafter"/>
</dbReference>
<dbReference type="RefSeq" id="WP_266085616.1">
    <property type="nucleotide sequence ID" value="NZ_RKLV01000001.1"/>
</dbReference>
<dbReference type="PANTHER" id="PTHR45875:SF1">
    <property type="entry name" value="METHYLTRANSFERASE N6AMT1"/>
    <property type="match status" value="1"/>
</dbReference>
<dbReference type="InterPro" id="IPR029063">
    <property type="entry name" value="SAM-dependent_MTases_sf"/>
</dbReference>
<feature type="domain" description="Methyltransferase small" evidence="5">
    <location>
        <begin position="25"/>
        <end position="148"/>
    </location>
</feature>
<proteinExistence type="inferred from homology"/>
<accession>A0A9Q4C3Y3</accession>
<sequence>MTDSVYPPSEDSYLLRDAAVGEVRRDDTVLEVGTGSGFVAKALADEARTVVATDISNEAVRAARERGVSAVRTDLVAALDARFDLVIFNPPYLPDDDTTPDDAMADALGGGETGREVAERFLDTVPRVLAPDGRILLVTSSLSGVEAFEEREGYEAERVASERYFFEEVVVLRMRPTP</sequence>
<name>A0A9Q4C3Y3_9EURY</name>
<evidence type="ECO:0000259" key="5">
    <source>
        <dbReference type="Pfam" id="PF05175"/>
    </source>
</evidence>
<evidence type="ECO:0000256" key="4">
    <source>
        <dbReference type="ARBA" id="ARBA00022691"/>
    </source>
</evidence>
<evidence type="ECO:0000256" key="2">
    <source>
        <dbReference type="ARBA" id="ARBA00022603"/>
    </source>
</evidence>
<dbReference type="GO" id="GO:0032259">
    <property type="term" value="P:methylation"/>
    <property type="evidence" value="ECO:0007669"/>
    <property type="project" value="UniProtKB-KW"/>
</dbReference>